<dbReference type="Pfam" id="PF00528">
    <property type="entry name" value="BPD_transp_1"/>
    <property type="match status" value="1"/>
</dbReference>
<dbReference type="Proteomes" id="UP001139516">
    <property type="component" value="Unassembled WGS sequence"/>
</dbReference>
<dbReference type="PROSITE" id="PS50928">
    <property type="entry name" value="ABC_TM1"/>
    <property type="match status" value="1"/>
</dbReference>
<feature type="transmembrane region" description="Helical" evidence="7">
    <location>
        <begin position="32"/>
        <end position="50"/>
    </location>
</feature>
<name>A0A9X2BUT6_9PROT</name>
<dbReference type="SUPFAM" id="SSF161098">
    <property type="entry name" value="MetI-like"/>
    <property type="match status" value="1"/>
</dbReference>
<keyword evidence="3" id="KW-1003">Cell membrane</keyword>
<evidence type="ECO:0000256" key="3">
    <source>
        <dbReference type="ARBA" id="ARBA00022475"/>
    </source>
</evidence>
<keyword evidence="2 7" id="KW-0813">Transport</keyword>
<feature type="transmembrane region" description="Helical" evidence="7">
    <location>
        <begin position="123"/>
        <end position="145"/>
    </location>
</feature>
<dbReference type="AlphaFoldDB" id="A0A9X2BUT6"/>
<dbReference type="PANTHER" id="PTHR30151:SF20">
    <property type="entry name" value="ABC TRANSPORTER PERMEASE PROTEIN HI_0355-RELATED"/>
    <property type="match status" value="1"/>
</dbReference>
<evidence type="ECO:0000259" key="8">
    <source>
        <dbReference type="PROSITE" id="PS50928"/>
    </source>
</evidence>
<evidence type="ECO:0000256" key="6">
    <source>
        <dbReference type="ARBA" id="ARBA00023136"/>
    </source>
</evidence>
<dbReference type="RefSeq" id="WP_248668011.1">
    <property type="nucleotide sequence ID" value="NZ_JALPRX010000070.1"/>
</dbReference>
<comment type="caution">
    <text evidence="9">The sequence shown here is derived from an EMBL/GenBank/DDBJ whole genome shotgun (WGS) entry which is preliminary data.</text>
</comment>
<dbReference type="GO" id="GO:0055085">
    <property type="term" value="P:transmembrane transport"/>
    <property type="evidence" value="ECO:0007669"/>
    <property type="project" value="InterPro"/>
</dbReference>
<dbReference type="Gene3D" id="1.10.3720.10">
    <property type="entry name" value="MetI-like"/>
    <property type="match status" value="1"/>
</dbReference>
<evidence type="ECO:0000256" key="1">
    <source>
        <dbReference type="ARBA" id="ARBA00004651"/>
    </source>
</evidence>
<gene>
    <name evidence="9" type="ORF">M0638_16050</name>
</gene>
<feature type="transmembrane region" description="Helical" evidence="7">
    <location>
        <begin position="92"/>
        <end position="111"/>
    </location>
</feature>
<reference evidence="9" key="1">
    <citation type="submission" date="2022-04" db="EMBL/GenBank/DDBJ databases">
        <title>Roseomonas acroporae sp. nov., isolated from coral Acropora digitifera.</title>
        <authorList>
            <person name="Sun H."/>
        </authorList>
    </citation>
    <scope>NUCLEOTIDE SEQUENCE</scope>
    <source>
        <strain evidence="9">NAR14</strain>
    </source>
</reference>
<organism evidence="9 10">
    <name type="scientific">Roseomonas acroporae</name>
    <dbReference type="NCBI Taxonomy" id="2937791"/>
    <lineage>
        <taxon>Bacteria</taxon>
        <taxon>Pseudomonadati</taxon>
        <taxon>Pseudomonadota</taxon>
        <taxon>Alphaproteobacteria</taxon>
        <taxon>Acetobacterales</taxon>
        <taxon>Roseomonadaceae</taxon>
        <taxon>Roseomonas</taxon>
    </lineage>
</organism>
<protein>
    <submittedName>
        <fullName evidence="9">ABC transporter permease</fullName>
    </submittedName>
</protein>
<keyword evidence="10" id="KW-1185">Reference proteome</keyword>
<evidence type="ECO:0000256" key="7">
    <source>
        <dbReference type="RuleBase" id="RU363032"/>
    </source>
</evidence>
<evidence type="ECO:0000256" key="4">
    <source>
        <dbReference type="ARBA" id="ARBA00022692"/>
    </source>
</evidence>
<dbReference type="GO" id="GO:0005886">
    <property type="term" value="C:plasma membrane"/>
    <property type="evidence" value="ECO:0007669"/>
    <property type="project" value="UniProtKB-SubCell"/>
</dbReference>
<sequence length="285" mass="29991">MSGASLATGTTPGTAIAANAAMRERRQALWRAARRVLLPVLTAALALAAWEWGARASGVSAMVLVPPSAVWSVLANSWPILLEHTLVTLREVTAGFLLAAGGGIALGTLLTASTRIRQTIQPLVVFFQLIPKIALAPLFIVWLGVGPSSRLAFVLFIAFFPVAVSTAAGLMSAERNALLLCRSLTATGWQTFHSVRFPYAVPHIFAGLKICATVAMIGQVVGEFVTAQQGLGYIVMFASAAAETALVFAAVTLLCGLGLLLYGVVAVAEWLVLRWFGAPISSSQF</sequence>
<evidence type="ECO:0000313" key="9">
    <source>
        <dbReference type="EMBL" id="MCK8785892.1"/>
    </source>
</evidence>
<dbReference type="PANTHER" id="PTHR30151">
    <property type="entry name" value="ALKANE SULFONATE ABC TRANSPORTER-RELATED, MEMBRANE SUBUNIT"/>
    <property type="match status" value="1"/>
</dbReference>
<evidence type="ECO:0000256" key="5">
    <source>
        <dbReference type="ARBA" id="ARBA00022989"/>
    </source>
</evidence>
<accession>A0A9X2BUT6</accession>
<dbReference type="InterPro" id="IPR000515">
    <property type="entry name" value="MetI-like"/>
</dbReference>
<comment type="similarity">
    <text evidence="7">Belongs to the binding-protein-dependent transport system permease family.</text>
</comment>
<keyword evidence="5 7" id="KW-1133">Transmembrane helix</keyword>
<dbReference type="CDD" id="cd06261">
    <property type="entry name" value="TM_PBP2"/>
    <property type="match status" value="1"/>
</dbReference>
<dbReference type="EMBL" id="JALPRX010000070">
    <property type="protein sequence ID" value="MCK8785892.1"/>
    <property type="molecule type" value="Genomic_DNA"/>
</dbReference>
<feature type="transmembrane region" description="Helical" evidence="7">
    <location>
        <begin position="246"/>
        <end position="273"/>
    </location>
</feature>
<keyword evidence="6 7" id="KW-0472">Membrane</keyword>
<evidence type="ECO:0000313" key="10">
    <source>
        <dbReference type="Proteomes" id="UP001139516"/>
    </source>
</evidence>
<feature type="domain" description="ABC transmembrane type-1" evidence="8">
    <location>
        <begin position="85"/>
        <end position="265"/>
    </location>
</feature>
<proteinExistence type="inferred from homology"/>
<keyword evidence="4 7" id="KW-0812">Transmembrane</keyword>
<evidence type="ECO:0000256" key="2">
    <source>
        <dbReference type="ARBA" id="ARBA00022448"/>
    </source>
</evidence>
<feature type="transmembrane region" description="Helical" evidence="7">
    <location>
        <begin position="151"/>
        <end position="173"/>
    </location>
</feature>
<dbReference type="InterPro" id="IPR035906">
    <property type="entry name" value="MetI-like_sf"/>
</dbReference>
<comment type="subcellular location">
    <subcellularLocation>
        <location evidence="1 7">Cell membrane</location>
        <topology evidence="1 7">Multi-pass membrane protein</topology>
    </subcellularLocation>
</comment>